<dbReference type="PROSITE" id="PS50093">
    <property type="entry name" value="PKD"/>
    <property type="match status" value="1"/>
</dbReference>
<feature type="domain" description="PKD" evidence="1">
    <location>
        <begin position="31"/>
        <end position="112"/>
    </location>
</feature>
<dbReference type="SUPFAM" id="SSF49464">
    <property type="entry name" value="Carboxypeptidase regulatory domain-like"/>
    <property type="match status" value="1"/>
</dbReference>
<dbReference type="Pfam" id="PF18911">
    <property type="entry name" value="PKD_4"/>
    <property type="match status" value="1"/>
</dbReference>
<dbReference type="InterPro" id="IPR013783">
    <property type="entry name" value="Ig-like_fold"/>
</dbReference>
<dbReference type="PROSITE" id="PS51257">
    <property type="entry name" value="PROKAR_LIPOPROTEIN"/>
    <property type="match status" value="1"/>
</dbReference>
<evidence type="ECO:0000313" key="3">
    <source>
        <dbReference type="Proteomes" id="UP000265715"/>
    </source>
</evidence>
<dbReference type="AlphaFoldDB" id="A0A399EMY3"/>
<protein>
    <submittedName>
        <fullName evidence="2">Microbial collagenase</fullName>
        <ecNumber evidence="2">3.4.24.3</ecNumber>
    </submittedName>
</protein>
<keyword evidence="2" id="KW-0378">Hydrolase</keyword>
<organism evidence="2 3">
    <name type="scientific">Calidithermus terrae</name>
    <dbReference type="NCBI Taxonomy" id="1408545"/>
    <lineage>
        <taxon>Bacteria</taxon>
        <taxon>Thermotogati</taxon>
        <taxon>Deinococcota</taxon>
        <taxon>Deinococci</taxon>
        <taxon>Thermales</taxon>
        <taxon>Thermaceae</taxon>
        <taxon>Calidithermus</taxon>
    </lineage>
</organism>
<dbReference type="SUPFAM" id="SSF49299">
    <property type="entry name" value="PKD domain"/>
    <property type="match status" value="1"/>
</dbReference>
<dbReference type="InterPro" id="IPR035986">
    <property type="entry name" value="PKD_dom_sf"/>
</dbReference>
<dbReference type="InterPro" id="IPR000601">
    <property type="entry name" value="PKD_dom"/>
</dbReference>
<dbReference type="Gene3D" id="2.60.120.380">
    <property type="match status" value="2"/>
</dbReference>
<dbReference type="CDD" id="cd00146">
    <property type="entry name" value="PKD"/>
    <property type="match status" value="1"/>
</dbReference>
<accession>A0A399EMY3</accession>
<evidence type="ECO:0000259" key="1">
    <source>
        <dbReference type="PROSITE" id="PS50093"/>
    </source>
</evidence>
<dbReference type="EC" id="3.4.24.3" evidence="2"/>
<gene>
    <name evidence="2" type="primary">colA</name>
    <name evidence="2" type="ORF">Mterra_01741</name>
</gene>
<keyword evidence="3" id="KW-1185">Reference proteome</keyword>
<dbReference type="Gene3D" id="2.60.40.10">
    <property type="entry name" value="Immunoglobulins"/>
    <property type="match status" value="1"/>
</dbReference>
<dbReference type="OrthoDB" id="179938at2"/>
<dbReference type="InterPro" id="IPR008969">
    <property type="entry name" value="CarboxyPept-like_regulatory"/>
</dbReference>
<dbReference type="EMBL" id="QXDL01000060">
    <property type="protein sequence ID" value="RIH85338.1"/>
    <property type="molecule type" value="Genomic_DNA"/>
</dbReference>
<dbReference type="SMART" id="SM00089">
    <property type="entry name" value="PKD"/>
    <property type="match status" value="1"/>
</dbReference>
<dbReference type="InterPro" id="IPR022409">
    <property type="entry name" value="PKD/Chitinase_dom"/>
</dbReference>
<name>A0A399EMY3_9DEIN</name>
<dbReference type="GO" id="GO:0004222">
    <property type="term" value="F:metalloendopeptidase activity"/>
    <property type="evidence" value="ECO:0007669"/>
    <property type="project" value="UniProtKB-EC"/>
</dbReference>
<proteinExistence type="predicted"/>
<sequence length="1233" mass="125940">MKRYAYWAGLLALLWGLLGCGGGGKAPNKPPTAAFDASAAGVEAGKALSFDAAASADPDGDALVYSWDFGDGGRGGTARIAHRFARAGSYTVRLTVADGKGGQASAEKTVTVSPGPAPSKEVTTLVRVSDTGGNVLAGVTVQVVGGSASATTAGDGKASLTTGAGAPVVLRFAKEGYAEQFKRLELPPSAEAGYLEATLMPRAPAQTLPDAAKGGSLSGEGGSKITLPPGALVDAAGQPVSGPVQVALSPVDVGAHVEAFPGRFEGLGPDGQEGIILSYGTVEFALSQGGQGLDLAPGQKATVEIPVYTALDKDGSPVQVGEKYPLWSLDEHSGTWVQEGEGTVVASSASPSGLALRGEVTHFSWWNHDVFDGPPYKPKPKCLVDTDHDGKLEDLTGTGFCWHYGTGPDQPPKPRVGRQSAQRIPAYAAEDTTPAEGGKVLPIPADMDITFRSYAKNGTLAGLTVLRGPAGKEEEVTVVLYPVGNGGSCDAPPALGVPHDKVYSFARVGETQCFDLGAAAGQSFEVRVSRGTGSTLSGTVRVVKPGGPPDQASFGAQVGSVVVANATAGQHRIEVQAGANAPGGYRLELRPLGGTTCANPAALSLPHDQTYNYDASSTVQCFKVALGEGEVLEAKLPSFTPGGVQGVFRAFAPDGQKIFEDAFGQGFGAGLLLFGAAQGGEHRLEVVLSNASSGTFRLTAGKSTPEVIGLPDLRTLSGLTTGSPKRYLLDAPPESPVSLALTAQNGQHGVAAYPSGAFIYAGCSSCSQPSTEAFVQKTPPSARMVLEVFRNNGSGTSQFTLATANPAPIAFDTDVNATLQAGKLDVYAFEGSEGQEVSLGIAYSQSTSNFFPGFRLVGPNGAAVSSAQSGIVALPKSGTYGVVVSSSFSGSGNYTLRLNLAKPPAPLALQSPLTEVSTPLALGERRRYSLSPDLAQAEVFALKLATAQTSYATALVSGPANGVHNAFVTIDSGGGAQTKVSNGIYVRTAGAYTLELYSTERYLERLGGALTVGVVKPLPQAAAFDAALTGSLALGQMAAYRFDVPAEGRYLLRAVFGSAACCVYATVWGPSTPFSNYTGEFTASNGGSGQEAKGLLRAGPNTLTLLNTNNAGTVGFTARLVTLEPPTDVAAGGPAVGGSIDAAGERDYYRFTASAGQNFTVSVSGGFGGTVRVYKLPPNGDYTAGAGIPPFDPPKPFGSHSFTIPTGGDGTYLVEVDGTDDATGSYSVSLSSP</sequence>
<dbReference type="RefSeq" id="WP_119314866.1">
    <property type="nucleotide sequence ID" value="NZ_QXDL01000060.1"/>
</dbReference>
<reference evidence="2 3" key="1">
    <citation type="submission" date="2018-08" db="EMBL/GenBank/DDBJ databases">
        <title>Meiothermus terrae DSM 26712 genome sequencing project.</title>
        <authorList>
            <person name="Da Costa M.S."/>
            <person name="Albuquerque L."/>
            <person name="Raposo P."/>
            <person name="Froufe H.J.C."/>
            <person name="Barroso C.S."/>
            <person name="Egas C."/>
        </authorList>
    </citation>
    <scope>NUCLEOTIDE SEQUENCE [LARGE SCALE GENOMIC DNA]</scope>
    <source>
        <strain evidence="2 3">DSM 26712</strain>
    </source>
</reference>
<evidence type="ECO:0000313" key="2">
    <source>
        <dbReference type="EMBL" id="RIH85338.1"/>
    </source>
</evidence>
<dbReference type="Proteomes" id="UP000265715">
    <property type="component" value="Unassembled WGS sequence"/>
</dbReference>
<comment type="caution">
    <text evidence="2">The sequence shown here is derived from an EMBL/GenBank/DDBJ whole genome shotgun (WGS) entry which is preliminary data.</text>
</comment>